<feature type="transmembrane region" description="Helical" evidence="1">
    <location>
        <begin position="28"/>
        <end position="54"/>
    </location>
</feature>
<evidence type="ECO:0000256" key="1">
    <source>
        <dbReference type="SAM" id="Phobius"/>
    </source>
</evidence>
<dbReference type="EMBL" id="JBHTOM010000007">
    <property type="protein sequence ID" value="MFD1549350.1"/>
    <property type="molecule type" value="Genomic_DNA"/>
</dbReference>
<accession>A0ABW4H3K4</accession>
<protein>
    <submittedName>
        <fullName evidence="2">Uncharacterized protein</fullName>
    </submittedName>
</protein>
<evidence type="ECO:0000313" key="2">
    <source>
        <dbReference type="EMBL" id="MFD1549350.1"/>
    </source>
</evidence>
<keyword evidence="1" id="KW-0812">Transmembrane</keyword>
<keyword evidence="3" id="KW-1185">Reference proteome</keyword>
<feature type="transmembrane region" description="Helical" evidence="1">
    <location>
        <begin position="5"/>
        <end position="22"/>
    </location>
</feature>
<gene>
    <name evidence="2" type="ORF">ACFQ5T_06540</name>
</gene>
<dbReference type="Proteomes" id="UP001597195">
    <property type="component" value="Unassembled WGS sequence"/>
</dbReference>
<comment type="caution">
    <text evidence="2">The sequence shown here is derived from an EMBL/GenBank/DDBJ whole genome shotgun (WGS) entry which is preliminary data.</text>
</comment>
<proteinExistence type="predicted"/>
<keyword evidence="1" id="KW-0472">Membrane</keyword>
<reference evidence="3" key="1">
    <citation type="journal article" date="2019" name="Int. J. Syst. Evol. Microbiol.">
        <title>The Global Catalogue of Microorganisms (GCM) 10K type strain sequencing project: providing services to taxonomists for standard genome sequencing and annotation.</title>
        <authorList>
            <consortium name="The Broad Institute Genomics Platform"/>
            <consortium name="The Broad Institute Genome Sequencing Center for Infectious Disease"/>
            <person name="Wu L."/>
            <person name="Ma J."/>
        </authorList>
    </citation>
    <scope>NUCLEOTIDE SEQUENCE [LARGE SCALE GENOMIC DNA]</scope>
    <source>
        <strain evidence="3">CCM 8906</strain>
    </source>
</reference>
<organism evidence="2 3">
    <name type="scientific">Levilactobacillus fuyuanensis</name>
    <dbReference type="NCBI Taxonomy" id="2486022"/>
    <lineage>
        <taxon>Bacteria</taxon>
        <taxon>Bacillati</taxon>
        <taxon>Bacillota</taxon>
        <taxon>Bacilli</taxon>
        <taxon>Lactobacillales</taxon>
        <taxon>Lactobacillaceae</taxon>
        <taxon>Levilactobacillus</taxon>
    </lineage>
</organism>
<keyword evidence="1" id="KW-1133">Transmembrane helix</keyword>
<sequence>MLSATLSAFVVGAMFFLYLAVYSNILGWILSILFILWIFIMVFSGAILNLDIFLDYINRKKVNRLVNSPDFAEQLPNMSKKKLTSISRVLHLKENILDVQIYYKENDEQRRLTGIEAIKKQATAVTKKELALHNKK</sequence>
<evidence type="ECO:0000313" key="3">
    <source>
        <dbReference type="Proteomes" id="UP001597195"/>
    </source>
</evidence>
<name>A0ABW4H3K4_9LACO</name>